<feature type="region of interest" description="Disordered" evidence="1">
    <location>
        <begin position="16"/>
        <end position="39"/>
    </location>
</feature>
<proteinExistence type="predicted"/>
<sequence length="125" mass="14605">MLNIAGKHTKEILEEFSHEDSSSSLNESSSPTQNKEFYSTEDETVGEFNKFEIKICTEKFTGDFKKDDQKVLNVEGKHRKEILEGFSYEDSTSSLNVILLQLRIRNFIQLRIKQWMNLINLLKLK</sequence>
<comment type="caution">
    <text evidence="2">The sequence shown here is derived from an EMBL/GenBank/DDBJ whole genome shotgun (WGS) entry which is preliminary data.</text>
</comment>
<dbReference type="Proteomes" id="UP000499080">
    <property type="component" value="Unassembled WGS sequence"/>
</dbReference>
<dbReference type="AlphaFoldDB" id="A0A4Y2V5L6"/>
<keyword evidence="3" id="KW-1185">Reference proteome</keyword>
<accession>A0A4Y2V5L6</accession>
<protein>
    <submittedName>
        <fullName evidence="2">Uncharacterized protein</fullName>
    </submittedName>
</protein>
<name>A0A4Y2V5L6_ARAVE</name>
<dbReference type="EMBL" id="BGPR01043267">
    <property type="protein sequence ID" value="GBO19841.1"/>
    <property type="molecule type" value="Genomic_DNA"/>
</dbReference>
<organism evidence="2 3">
    <name type="scientific">Araneus ventricosus</name>
    <name type="common">Orbweaver spider</name>
    <name type="synonym">Epeira ventricosa</name>
    <dbReference type="NCBI Taxonomy" id="182803"/>
    <lineage>
        <taxon>Eukaryota</taxon>
        <taxon>Metazoa</taxon>
        <taxon>Ecdysozoa</taxon>
        <taxon>Arthropoda</taxon>
        <taxon>Chelicerata</taxon>
        <taxon>Arachnida</taxon>
        <taxon>Araneae</taxon>
        <taxon>Araneomorphae</taxon>
        <taxon>Entelegynae</taxon>
        <taxon>Araneoidea</taxon>
        <taxon>Araneidae</taxon>
        <taxon>Araneus</taxon>
    </lineage>
</organism>
<evidence type="ECO:0000313" key="2">
    <source>
        <dbReference type="EMBL" id="GBO19841.1"/>
    </source>
</evidence>
<gene>
    <name evidence="2" type="ORF">AVEN_66898_1</name>
</gene>
<evidence type="ECO:0000313" key="3">
    <source>
        <dbReference type="Proteomes" id="UP000499080"/>
    </source>
</evidence>
<evidence type="ECO:0000256" key="1">
    <source>
        <dbReference type="SAM" id="MobiDB-lite"/>
    </source>
</evidence>
<reference evidence="2 3" key="1">
    <citation type="journal article" date="2019" name="Sci. Rep.">
        <title>Orb-weaving spider Araneus ventricosus genome elucidates the spidroin gene catalogue.</title>
        <authorList>
            <person name="Kono N."/>
            <person name="Nakamura H."/>
            <person name="Ohtoshi R."/>
            <person name="Moran D.A.P."/>
            <person name="Shinohara A."/>
            <person name="Yoshida Y."/>
            <person name="Fujiwara M."/>
            <person name="Mori M."/>
            <person name="Tomita M."/>
            <person name="Arakawa K."/>
        </authorList>
    </citation>
    <scope>NUCLEOTIDE SEQUENCE [LARGE SCALE GENOMIC DNA]</scope>
</reference>